<dbReference type="OMA" id="WMESIME"/>
<name>A0A1C7LKH5_GRIFR</name>
<keyword evidence="3" id="KW-1185">Reference proteome</keyword>
<dbReference type="EMBL" id="LUGG01000047">
    <property type="protein sequence ID" value="OBZ65241.1"/>
    <property type="molecule type" value="Genomic_DNA"/>
</dbReference>
<accession>A0A1C7LKH5</accession>
<evidence type="ECO:0000313" key="2">
    <source>
        <dbReference type="EMBL" id="OBZ65241.1"/>
    </source>
</evidence>
<evidence type="ECO:0000313" key="3">
    <source>
        <dbReference type="Proteomes" id="UP000092993"/>
    </source>
</evidence>
<feature type="region of interest" description="Disordered" evidence="1">
    <location>
        <begin position="541"/>
        <end position="593"/>
    </location>
</feature>
<sequence>MLTEPDDSPASASLLPFELLAKVFFEVRNAAQEKVEKEEAPGAARRKSYLRWVAVTHVCRAWQEIALNCPYLWSTIFVDNDSPVWIKEQLLRSNDMPLVIVADLNDLHSDLTAQMVTTDAEELVLKEIHRIRELRLVADRAKLEHLLCSPAPILTKLVLTFKISPAAYNHDAPRLMGDSDLPNSLFAGQIPSLSHLTISGVDYFRWDNPLFRSLTHFEISHHGVHGESTGMIAAMESMPLLEALTLKLPLLRIHPSLMVPDHTIDFPRLRHIHLQGTPTFCQVILDHLVFPEDTPIVLSVIANTTRLPAFVHALKLKSGIPSFLSVLSIDQPARSKKSSYNREVFRLQGWYGIQAGSIPWCENDLPPRIELQMVVSFGEDAHLQFINAFLREFASADLHTLRLSGAFVQPIRHWEQWFKCFPNVSTLHAVDLECTTPRSTIAQVLGPVGKGDEVDFLLPKLRSLGIGGFDLSRSMCQMALSYHADAFAKLLGTLRRRRECGMPIKELDLKECSYVGIWAVRRIAKVVPEIVIGEYLYNDDEGDASKAEHSNDEEVSEDQRDEGEEVDNSDDDEDEGEEVGEHEHDDDDSEVAG</sequence>
<feature type="compositionally biased region" description="Basic and acidic residues" evidence="1">
    <location>
        <begin position="543"/>
        <end position="552"/>
    </location>
</feature>
<reference evidence="2 3" key="1">
    <citation type="submission" date="2016-03" db="EMBL/GenBank/DDBJ databases">
        <title>Whole genome sequencing of Grifola frondosa 9006-11.</title>
        <authorList>
            <person name="Min B."/>
            <person name="Park H."/>
            <person name="Kim J.-G."/>
            <person name="Cho H."/>
            <person name="Oh Y.-L."/>
            <person name="Kong W.-S."/>
            <person name="Choi I.-G."/>
        </authorList>
    </citation>
    <scope>NUCLEOTIDE SEQUENCE [LARGE SCALE GENOMIC DNA]</scope>
    <source>
        <strain evidence="2 3">9006-11</strain>
    </source>
</reference>
<dbReference type="AlphaFoldDB" id="A0A1C7LKH5"/>
<dbReference type="OrthoDB" id="3181669at2759"/>
<dbReference type="Proteomes" id="UP000092993">
    <property type="component" value="Unassembled WGS sequence"/>
</dbReference>
<organism evidence="2 3">
    <name type="scientific">Grifola frondosa</name>
    <name type="common">Maitake</name>
    <name type="synonym">Polyporus frondosus</name>
    <dbReference type="NCBI Taxonomy" id="5627"/>
    <lineage>
        <taxon>Eukaryota</taxon>
        <taxon>Fungi</taxon>
        <taxon>Dikarya</taxon>
        <taxon>Basidiomycota</taxon>
        <taxon>Agaricomycotina</taxon>
        <taxon>Agaricomycetes</taxon>
        <taxon>Polyporales</taxon>
        <taxon>Grifolaceae</taxon>
        <taxon>Grifola</taxon>
    </lineage>
</organism>
<gene>
    <name evidence="2" type="ORF">A0H81_14736</name>
</gene>
<feature type="compositionally biased region" description="Acidic residues" evidence="1">
    <location>
        <begin position="553"/>
        <end position="593"/>
    </location>
</feature>
<dbReference type="STRING" id="5627.A0A1C7LKH5"/>
<protein>
    <submittedName>
        <fullName evidence="2">Uncharacterized protein</fullName>
    </submittedName>
</protein>
<comment type="caution">
    <text evidence="2">The sequence shown here is derived from an EMBL/GenBank/DDBJ whole genome shotgun (WGS) entry which is preliminary data.</text>
</comment>
<evidence type="ECO:0000256" key="1">
    <source>
        <dbReference type="SAM" id="MobiDB-lite"/>
    </source>
</evidence>
<proteinExistence type="predicted"/>